<keyword evidence="2" id="KW-0808">Transferase</keyword>
<gene>
    <name evidence="2" type="ORF">ELUMI_v1c03350</name>
</gene>
<accession>A0A2K8NT90</accession>
<dbReference type="GO" id="GO:0032259">
    <property type="term" value="P:methylation"/>
    <property type="evidence" value="ECO:0007669"/>
    <property type="project" value="UniProtKB-KW"/>
</dbReference>
<dbReference type="Gene3D" id="2.20.25.110">
    <property type="entry name" value="S-adenosyl-L-methionine-dependent methyltransferases"/>
    <property type="match status" value="1"/>
</dbReference>
<evidence type="ECO:0000313" key="3">
    <source>
        <dbReference type="Proteomes" id="UP000232063"/>
    </source>
</evidence>
<name>A0A2K8NT90_9MOLU</name>
<organism evidence="2 3">
    <name type="scientific">Williamsoniiplasma luminosum</name>
    <dbReference type="NCBI Taxonomy" id="214888"/>
    <lineage>
        <taxon>Bacteria</taxon>
        <taxon>Bacillati</taxon>
        <taxon>Mycoplasmatota</taxon>
        <taxon>Mollicutes</taxon>
        <taxon>Entomoplasmatales</taxon>
        <taxon>Williamsoniiplasma</taxon>
    </lineage>
</organism>
<dbReference type="Gene3D" id="3.40.50.150">
    <property type="entry name" value="Vaccinia Virus protein VP39"/>
    <property type="match status" value="1"/>
</dbReference>
<keyword evidence="2" id="KW-0489">Methyltransferase</keyword>
<dbReference type="Proteomes" id="UP000232063">
    <property type="component" value="Chromosome"/>
</dbReference>
<protein>
    <submittedName>
        <fullName evidence="2">Methyltransferase</fullName>
    </submittedName>
</protein>
<evidence type="ECO:0000313" key="2">
    <source>
        <dbReference type="EMBL" id="ATZ17060.1"/>
    </source>
</evidence>
<keyword evidence="3" id="KW-1185">Reference proteome</keyword>
<dbReference type="Pfam" id="PF13649">
    <property type="entry name" value="Methyltransf_25"/>
    <property type="match status" value="1"/>
</dbReference>
<dbReference type="KEGG" id="elj:ELUMI_v1c03350"/>
<dbReference type="EMBL" id="CP024963">
    <property type="protein sequence ID" value="ATZ17060.1"/>
    <property type="molecule type" value="Genomic_DNA"/>
</dbReference>
<dbReference type="AlphaFoldDB" id="A0A2K8NT90"/>
<dbReference type="GO" id="GO:0008168">
    <property type="term" value="F:methyltransferase activity"/>
    <property type="evidence" value="ECO:0007669"/>
    <property type="project" value="UniProtKB-KW"/>
</dbReference>
<sequence length="237" mass="27836">MESKYKTLSALVYDFNYPINQEIDGDITFYKPHLLPLENKILELGAGNGRFLIPFLRYGLKMEALDNSPEMLGLLNQNLIDYNLQTTIHNFDVLKMNFHQEFEAILFTNGFLNLLITQENIYQVLKNSFRALIKDGFVMIDLIYPNIDFKQGQQIQNVFQIHGQDITVTNTFAEINYQNQTTTNIIEYKSEKITEIQNFELTWIEQEQILEILKQIGFSKITFFKRSRHTIIVKAYK</sequence>
<reference evidence="2 3" key="1">
    <citation type="submission" date="2017-11" db="EMBL/GenBank/DDBJ databases">
        <title>Genome sequence of Entomoplasma luminosum PIMN-1 (ATCC 49195).</title>
        <authorList>
            <person name="Lo W.-S."/>
            <person name="Gasparich G.E."/>
            <person name="Kuo C.-H."/>
        </authorList>
    </citation>
    <scope>NUCLEOTIDE SEQUENCE [LARGE SCALE GENOMIC DNA]</scope>
    <source>
        <strain evidence="2 3">PIMN-1</strain>
    </source>
</reference>
<dbReference type="CDD" id="cd02440">
    <property type="entry name" value="AdoMet_MTases"/>
    <property type="match status" value="1"/>
</dbReference>
<proteinExistence type="predicted"/>
<dbReference type="RefSeq" id="WP_025734088.1">
    <property type="nucleotide sequence ID" value="NZ_CP024963.1"/>
</dbReference>
<evidence type="ECO:0000259" key="1">
    <source>
        <dbReference type="Pfam" id="PF13649"/>
    </source>
</evidence>
<dbReference type="OrthoDB" id="9804312at2"/>
<dbReference type="SUPFAM" id="SSF53335">
    <property type="entry name" value="S-adenosyl-L-methionine-dependent methyltransferases"/>
    <property type="match status" value="1"/>
</dbReference>
<dbReference type="InterPro" id="IPR041698">
    <property type="entry name" value="Methyltransf_25"/>
</dbReference>
<feature type="domain" description="Methyltransferase" evidence="1">
    <location>
        <begin position="41"/>
        <end position="136"/>
    </location>
</feature>
<dbReference type="InterPro" id="IPR029063">
    <property type="entry name" value="SAM-dependent_MTases_sf"/>
</dbReference>